<dbReference type="Pfam" id="PF13279">
    <property type="entry name" value="4HBT_2"/>
    <property type="match status" value="1"/>
</dbReference>
<name>A0A326U4F1_THEHA</name>
<dbReference type="AlphaFoldDB" id="A0A326U4F1"/>
<dbReference type="OrthoDB" id="5242854at2"/>
<dbReference type="EMBL" id="QKUF01000011">
    <property type="protein sequence ID" value="PZW27918.1"/>
    <property type="molecule type" value="Genomic_DNA"/>
</dbReference>
<dbReference type="RefSeq" id="WP_111323671.1">
    <property type="nucleotide sequence ID" value="NZ_BIFX01000003.1"/>
</dbReference>
<dbReference type="PANTHER" id="PTHR31793:SF27">
    <property type="entry name" value="NOVEL THIOESTERASE SUPERFAMILY DOMAIN AND SAPOSIN A-TYPE DOMAIN CONTAINING PROTEIN (0610012H03RIK)"/>
    <property type="match status" value="1"/>
</dbReference>
<dbReference type="InterPro" id="IPR029069">
    <property type="entry name" value="HotDog_dom_sf"/>
</dbReference>
<dbReference type="GO" id="GO:0047617">
    <property type="term" value="F:fatty acyl-CoA hydrolase activity"/>
    <property type="evidence" value="ECO:0007669"/>
    <property type="project" value="TreeGrafter"/>
</dbReference>
<evidence type="ECO:0000259" key="3">
    <source>
        <dbReference type="Pfam" id="PF01643"/>
    </source>
</evidence>
<evidence type="ECO:0000313" key="5">
    <source>
        <dbReference type="Proteomes" id="UP000248806"/>
    </source>
</evidence>
<protein>
    <submittedName>
        <fullName evidence="4">Acyl-ACP thioesterase</fullName>
    </submittedName>
</protein>
<dbReference type="CDD" id="cd00586">
    <property type="entry name" value="4HBT"/>
    <property type="match status" value="1"/>
</dbReference>
<dbReference type="GO" id="GO:0006633">
    <property type="term" value="P:fatty acid biosynthetic process"/>
    <property type="evidence" value="ECO:0007669"/>
    <property type="project" value="InterPro"/>
</dbReference>
<evidence type="ECO:0000256" key="1">
    <source>
        <dbReference type="ARBA" id="ARBA00005953"/>
    </source>
</evidence>
<feature type="domain" description="Acyl-ACP thioesterase N-terminal hotdog" evidence="3">
    <location>
        <begin position="4"/>
        <end position="125"/>
    </location>
</feature>
<comment type="similarity">
    <text evidence="1">Belongs to the 4-hydroxybenzoyl-CoA thioesterase family.</text>
</comment>
<keyword evidence="2" id="KW-0378">Hydrolase</keyword>
<dbReference type="InterPro" id="IPR002864">
    <property type="entry name" value="Acyl-ACP_thioesterase_NHD"/>
</dbReference>
<dbReference type="Gene3D" id="3.10.129.10">
    <property type="entry name" value="Hotdog Thioesterase"/>
    <property type="match status" value="1"/>
</dbReference>
<dbReference type="PANTHER" id="PTHR31793">
    <property type="entry name" value="4-HYDROXYBENZOYL-COA THIOESTERASE FAMILY MEMBER"/>
    <property type="match status" value="1"/>
</dbReference>
<evidence type="ECO:0000256" key="2">
    <source>
        <dbReference type="ARBA" id="ARBA00022801"/>
    </source>
</evidence>
<evidence type="ECO:0000313" key="4">
    <source>
        <dbReference type="EMBL" id="PZW27918.1"/>
    </source>
</evidence>
<dbReference type="Pfam" id="PF01643">
    <property type="entry name" value="Acyl-ACP_TE"/>
    <property type="match status" value="1"/>
</dbReference>
<keyword evidence="5" id="KW-1185">Reference proteome</keyword>
<organism evidence="4 5">
    <name type="scientific">Thermosporothrix hazakensis</name>
    <dbReference type="NCBI Taxonomy" id="644383"/>
    <lineage>
        <taxon>Bacteria</taxon>
        <taxon>Bacillati</taxon>
        <taxon>Chloroflexota</taxon>
        <taxon>Ktedonobacteria</taxon>
        <taxon>Ktedonobacterales</taxon>
        <taxon>Thermosporotrichaceae</taxon>
        <taxon>Thermosporothrix</taxon>
    </lineage>
</organism>
<dbReference type="SUPFAM" id="SSF54637">
    <property type="entry name" value="Thioesterase/thiol ester dehydrase-isomerase"/>
    <property type="match status" value="2"/>
</dbReference>
<sequence length="256" mass="29447">MKRYFTRAHTVRYDECDCNTLLTPTAFVRYMQDIASQDVEDAQLPGEGHWLVKRTLIDFAAPIPIHTRLELKTFGISFKRITSQRGYEARLADSPHSEPLISARTLWVYIDARGKPARIPEEIVRVWLPDGPEAPLSDPPFPAPPERTPETSTTTVRFSDIDLMHHMNNAAVVEALDNAAWEMYARHGIRPDTTRFEPLHYDIEYMESPAFGDSLNIQSWLEPADEQIVTLHQQIVREGKVMARACSQWKRFDKRS</sequence>
<proteinExistence type="inferred from homology"/>
<reference evidence="4 5" key="1">
    <citation type="submission" date="2018-06" db="EMBL/GenBank/DDBJ databases">
        <title>Genomic Encyclopedia of Archaeal and Bacterial Type Strains, Phase II (KMG-II): from individual species to whole genera.</title>
        <authorList>
            <person name="Goeker M."/>
        </authorList>
    </citation>
    <scope>NUCLEOTIDE SEQUENCE [LARGE SCALE GENOMIC DNA]</scope>
    <source>
        <strain evidence="4 5">ATCC BAA-1881</strain>
    </source>
</reference>
<dbReference type="InterPro" id="IPR050563">
    <property type="entry name" value="4-hydroxybenzoyl-CoA_TE"/>
</dbReference>
<gene>
    <name evidence="4" type="ORF">EI42_03296</name>
</gene>
<accession>A0A326U4F1</accession>
<dbReference type="Proteomes" id="UP000248806">
    <property type="component" value="Unassembled WGS sequence"/>
</dbReference>
<comment type="caution">
    <text evidence="4">The sequence shown here is derived from an EMBL/GenBank/DDBJ whole genome shotgun (WGS) entry which is preliminary data.</text>
</comment>